<dbReference type="AlphaFoldDB" id="A0A1V6PSN1"/>
<sequence>MSECIEHKHYLYQASARQQGRTAGALQQHGPFQAMHDNITNTTGAELVDPLVWAYNVTCLQDSNGFCNPKMFNSSSTLDACSDCVLSYVAHMLESDYGRVRFNDKSFSIQLSSCDVPATKYPYTAPTSAPISSSTASG</sequence>
<dbReference type="Proteomes" id="UP000191672">
    <property type="component" value="Unassembled WGS sequence"/>
</dbReference>
<evidence type="ECO:0000313" key="2">
    <source>
        <dbReference type="Proteomes" id="UP000191672"/>
    </source>
</evidence>
<accession>A0A1V6PSN1</accession>
<name>A0A1V6PSN1_9EURO</name>
<protein>
    <submittedName>
        <fullName evidence="1">Uncharacterized protein</fullName>
    </submittedName>
</protein>
<reference evidence="2" key="1">
    <citation type="journal article" date="2017" name="Nat. Microbiol.">
        <title>Global analysis of biosynthetic gene clusters reveals vast potential of secondary metabolite production in Penicillium species.</title>
        <authorList>
            <person name="Nielsen J.C."/>
            <person name="Grijseels S."/>
            <person name="Prigent S."/>
            <person name="Ji B."/>
            <person name="Dainat J."/>
            <person name="Nielsen K.F."/>
            <person name="Frisvad J.C."/>
            <person name="Workman M."/>
            <person name="Nielsen J."/>
        </authorList>
    </citation>
    <scope>NUCLEOTIDE SEQUENCE [LARGE SCALE GENOMIC DNA]</scope>
    <source>
        <strain evidence="2">IBT 31811</strain>
    </source>
</reference>
<dbReference type="EMBL" id="MDYN01000040">
    <property type="protein sequence ID" value="OQD80008.1"/>
    <property type="molecule type" value="Genomic_DNA"/>
</dbReference>
<dbReference type="STRING" id="416450.A0A1V6PSN1"/>
<comment type="caution">
    <text evidence="1">The sequence shown here is derived from an EMBL/GenBank/DDBJ whole genome shotgun (WGS) entry which is preliminary data.</text>
</comment>
<evidence type="ECO:0000313" key="1">
    <source>
        <dbReference type="EMBL" id="OQD80008.1"/>
    </source>
</evidence>
<proteinExistence type="predicted"/>
<gene>
    <name evidence="1" type="ORF">PENANT_c040G01357</name>
</gene>
<organism evidence="1 2">
    <name type="scientific">Penicillium antarcticum</name>
    <dbReference type="NCBI Taxonomy" id="416450"/>
    <lineage>
        <taxon>Eukaryota</taxon>
        <taxon>Fungi</taxon>
        <taxon>Dikarya</taxon>
        <taxon>Ascomycota</taxon>
        <taxon>Pezizomycotina</taxon>
        <taxon>Eurotiomycetes</taxon>
        <taxon>Eurotiomycetidae</taxon>
        <taxon>Eurotiales</taxon>
        <taxon>Aspergillaceae</taxon>
        <taxon>Penicillium</taxon>
    </lineage>
</organism>
<keyword evidence="2" id="KW-1185">Reference proteome</keyword>